<comment type="caution">
    <text evidence="4">The sequence shown here is derived from an EMBL/GenBank/DDBJ whole genome shotgun (WGS) entry which is preliminary data.</text>
</comment>
<dbReference type="EMBL" id="JAPDMZ010000102">
    <property type="protein sequence ID" value="KAK0549940.1"/>
    <property type="molecule type" value="Genomic_DNA"/>
</dbReference>
<dbReference type="PANTHER" id="PTHR48081">
    <property type="entry name" value="AB HYDROLASE SUPERFAMILY PROTEIN C4A8.06C"/>
    <property type="match status" value="1"/>
</dbReference>
<dbReference type="Gene3D" id="3.40.50.1820">
    <property type="entry name" value="alpha/beta hydrolase"/>
    <property type="match status" value="1"/>
</dbReference>
<evidence type="ECO:0000256" key="1">
    <source>
        <dbReference type="ARBA" id="ARBA00022801"/>
    </source>
</evidence>
<reference evidence="4" key="1">
    <citation type="journal article" date="2023" name="PhytoFront">
        <title>Draft Genome Resources of Seven Strains of Tilletia horrida, Causal Agent of Kernel Smut of Rice.</title>
        <authorList>
            <person name="Khanal S."/>
            <person name="Antony Babu S."/>
            <person name="Zhou X.G."/>
        </authorList>
    </citation>
    <scope>NUCLEOTIDE SEQUENCE</scope>
    <source>
        <strain evidence="4">TX6</strain>
    </source>
</reference>
<feature type="domain" description="Alpha/beta hydrolase fold-3" evidence="3">
    <location>
        <begin position="155"/>
        <end position="410"/>
    </location>
</feature>
<dbReference type="InterPro" id="IPR050300">
    <property type="entry name" value="GDXG_lipolytic_enzyme"/>
</dbReference>
<protein>
    <recommendedName>
        <fullName evidence="3">Alpha/beta hydrolase fold-3 domain-containing protein</fullName>
    </recommendedName>
</protein>
<gene>
    <name evidence="4" type="ORF">OC846_003856</name>
</gene>
<evidence type="ECO:0000313" key="5">
    <source>
        <dbReference type="Proteomes" id="UP001176517"/>
    </source>
</evidence>
<dbReference type="AlphaFoldDB" id="A0AAN6JRB6"/>
<dbReference type="PANTHER" id="PTHR48081:SF8">
    <property type="entry name" value="ALPHA_BETA HYDROLASE FOLD-3 DOMAIN-CONTAINING PROTEIN-RELATED"/>
    <property type="match status" value="1"/>
</dbReference>
<sequence length="439" mass="48672">MAEALVYPDPHPLATSRFPLNLLLLGAYVAYQAVRIPLVLLLYAVLPSSRPNPTLSLLQSIIYGTLYQLVPFVGGVVSIFPHRRGRNTFRPSKSRPSDPFRAIWIPAADKRLLVGQIGDWIKQGNVTVPPVAAYWAGPDRNLDGVQARSGEITVLNFHGGGFIDHSAHWTDPVSNFFRLLMEHASRFDSKSGNTTSDSAKLLTRGLNVEYRLSNETSWPGIVADAMAAYSYLVDTCKFVPENIFLMGDSAGGNLILALTRHLHETKALPLPGGLVLTSPWTDLSMSTFDSTLSAKANISFDYIRHVKLWDTSKWNPTIALARDHVVRGMPLGSLESPYLSPGLSVTRGLKDVFDGYPPALFIAGGKERWFSEISDTYEAYIRPSSASDEVGKKRSDRSEFHVEKEMPHDFIAFAKFGCRKECDRAAQKICSWISGIYKH</sequence>
<keyword evidence="5" id="KW-1185">Reference proteome</keyword>
<keyword evidence="2" id="KW-0472">Membrane</keyword>
<dbReference type="SUPFAM" id="SSF53474">
    <property type="entry name" value="alpha/beta-Hydrolases"/>
    <property type="match status" value="1"/>
</dbReference>
<dbReference type="GO" id="GO:0016787">
    <property type="term" value="F:hydrolase activity"/>
    <property type="evidence" value="ECO:0007669"/>
    <property type="project" value="UniProtKB-KW"/>
</dbReference>
<keyword evidence="2" id="KW-1133">Transmembrane helix</keyword>
<accession>A0AAN6JRB6</accession>
<name>A0AAN6JRB6_9BASI</name>
<dbReference type="InterPro" id="IPR029058">
    <property type="entry name" value="AB_hydrolase_fold"/>
</dbReference>
<keyword evidence="1" id="KW-0378">Hydrolase</keyword>
<feature type="transmembrane region" description="Helical" evidence="2">
    <location>
        <begin position="20"/>
        <end position="45"/>
    </location>
</feature>
<dbReference type="Pfam" id="PF07859">
    <property type="entry name" value="Abhydrolase_3"/>
    <property type="match status" value="1"/>
</dbReference>
<evidence type="ECO:0000256" key="2">
    <source>
        <dbReference type="SAM" id="Phobius"/>
    </source>
</evidence>
<evidence type="ECO:0000313" key="4">
    <source>
        <dbReference type="EMBL" id="KAK0549940.1"/>
    </source>
</evidence>
<organism evidence="4 5">
    <name type="scientific">Tilletia horrida</name>
    <dbReference type="NCBI Taxonomy" id="155126"/>
    <lineage>
        <taxon>Eukaryota</taxon>
        <taxon>Fungi</taxon>
        <taxon>Dikarya</taxon>
        <taxon>Basidiomycota</taxon>
        <taxon>Ustilaginomycotina</taxon>
        <taxon>Exobasidiomycetes</taxon>
        <taxon>Tilletiales</taxon>
        <taxon>Tilletiaceae</taxon>
        <taxon>Tilletia</taxon>
    </lineage>
</organism>
<dbReference type="InterPro" id="IPR013094">
    <property type="entry name" value="AB_hydrolase_3"/>
</dbReference>
<keyword evidence="2" id="KW-0812">Transmembrane</keyword>
<proteinExistence type="predicted"/>
<dbReference type="Proteomes" id="UP001176517">
    <property type="component" value="Unassembled WGS sequence"/>
</dbReference>
<evidence type="ECO:0000259" key="3">
    <source>
        <dbReference type="Pfam" id="PF07859"/>
    </source>
</evidence>
<feature type="transmembrane region" description="Helical" evidence="2">
    <location>
        <begin position="57"/>
        <end position="80"/>
    </location>
</feature>